<dbReference type="Gene3D" id="3.40.50.1820">
    <property type="entry name" value="alpha/beta hydrolase"/>
    <property type="match status" value="1"/>
</dbReference>
<evidence type="ECO:0000256" key="1">
    <source>
        <dbReference type="SAM" id="SignalP"/>
    </source>
</evidence>
<dbReference type="SUPFAM" id="SSF53474">
    <property type="entry name" value="alpha/beta-Hydrolases"/>
    <property type="match status" value="1"/>
</dbReference>
<proteinExistence type="predicted"/>
<dbReference type="InterPro" id="IPR002925">
    <property type="entry name" value="Dienelactn_hydro"/>
</dbReference>
<dbReference type="KEGG" id="lsf:I8J32_017130"/>
<dbReference type="PANTHER" id="PTHR22946">
    <property type="entry name" value="DIENELACTONE HYDROLASE DOMAIN-CONTAINING PROTEIN-RELATED"/>
    <property type="match status" value="1"/>
</dbReference>
<sequence>MRRFVLAFLLAASAAPAFAALREQPVEWKVGSEVFSGVLVYDDATSAVRPGLVMVPNWMGVTDTAVGRAKDVAGDDYVVLVADLYGKGVRPADSAQALAQVRKVYVDGGTTVRQRVAAAVATLQAQAPAAPVDAARIGAFGFCFGGGAVLELARSGAGIAGVVSVHGDLGTYLPPSATGVRASVLVLNGADDSSVTDAHIAAFEKEMDGLHADWQFVDFSGARHCFSQPESQPADPQDNCRYDERAARRAFQMLRAFFEERFATE</sequence>
<gene>
    <name evidence="3" type="ORF">I8J32_017130</name>
</gene>
<dbReference type="RefSeq" id="WP_200613910.1">
    <property type="nucleotide sequence ID" value="NZ_CP071518.1"/>
</dbReference>
<keyword evidence="4" id="KW-1185">Reference proteome</keyword>
<feature type="signal peptide" evidence="1">
    <location>
        <begin position="1"/>
        <end position="19"/>
    </location>
</feature>
<evidence type="ECO:0000313" key="4">
    <source>
        <dbReference type="Proteomes" id="UP000639274"/>
    </source>
</evidence>
<evidence type="ECO:0000259" key="2">
    <source>
        <dbReference type="Pfam" id="PF01738"/>
    </source>
</evidence>
<feature type="chain" id="PRO_5037133231" evidence="1">
    <location>
        <begin position="20"/>
        <end position="265"/>
    </location>
</feature>
<keyword evidence="3" id="KW-0378">Hydrolase</keyword>
<evidence type="ECO:0000313" key="3">
    <source>
        <dbReference type="EMBL" id="QSX78345.1"/>
    </source>
</evidence>
<protein>
    <submittedName>
        <fullName evidence="3">Dienelactone hydrolase family protein</fullName>
    </submittedName>
</protein>
<dbReference type="Pfam" id="PF01738">
    <property type="entry name" value="DLH"/>
    <property type="match status" value="1"/>
</dbReference>
<dbReference type="InterPro" id="IPR050261">
    <property type="entry name" value="FrsA_esterase"/>
</dbReference>
<dbReference type="Proteomes" id="UP000639274">
    <property type="component" value="Chromosome"/>
</dbReference>
<dbReference type="GO" id="GO:0016787">
    <property type="term" value="F:hydrolase activity"/>
    <property type="evidence" value="ECO:0007669"/>
    <property type="project" value="UniProtKB-KW"/>
</dbReference>
<keyword evidence="1" id="KW-0732">Signal</keyword>
<name>A0A974Y0U2_9GAMM</name>
<feature type="domain" description="Dienelactone hydrolase" evidence="2">
    <location>
        <begin position="46"/>
        <end position="260"/>
    </location>
</feature>
<dbReference type="InterPro" id="IPR029058">
    <property type="entry name" value="AB_hydrolase_fold"/>
</dbReference>
<reference evidence="3 4" key="1">
    <citation type="submission" date="2021-03" db="EMBL/GenBank/DDBJ databases">
        <title>Lysobacter sp. nov. isolated from soil of gangwondo yeongwol, south Korea.</title>
        <authorList>
            <person name="Kim K.R."/>
            <person name="Kim K.H."/>
            <person name="Jeon C.O."/>
        </authorList>
    </citation>
    <scope>NUCLEOTIDE SEQUENCE [LARGE SCALE GENOMIC DNA]</scope>
    <source>
        <strain evidence="3 4">R19</strain>
    </source>
</reference>
<organism evidence="3 4">
    <name type="scientific">Agrilutibacter solisilvae</name>
    <dbReference type="NCBI Taxonomy" id="2763317"/>
    <lineage>
        <taxon>Bacteria</taxon>
        <taxon>Pseudomonadati</taxon>
        <taxon>Pseudomonadota</taxon>
        <taxon>Gammaproteobacteria</taxon>
        <taxon>Lysobacterales</taxon>
        <taxon>Lysobacteraceae</taxon>
        <taxon>Agrilutibacter</taxon>
    </lineage>
</organism>
<dbReference type="EMBL" id="CP071518">
    <property type="protein sequence ID" value="QSX78345.1"/>
    <property type="molecule type" value="Genomic_DNA"/>
</dbReference>
<accession>A0A974Y0U2</accession>
<dbReference type="PANTHER" id="PTHR22946:SF4">
    <property type="entry name" value="ESTERASE FRSA"/>
    <property type="match status" value="1"/>
</dbReference>
<dbReference type="AlphaFoldDB" id="A0A974Y0U2"/>